<evidence type="ECO:0000313" key="1">
    <source>
        <dbReference type="EMBL" id="SMF51644.1"/>
    </source>
</evidence>
<gene>
    <name evidence="1" type="ORF">SAMN06296036_1163</name>
</gene>
<proteinExistence type="predicted"/>
<protein>
    <recommendedName>
        <fullName evidence="3">DUF1552 domain-containing protein</fullName>
    </recommendedName>
</protein>
<dbReference type="InterPro" id="IPR011447">
    <property type="entry name" value="DUF1552"/>
</dbReference>
<evidence type="ECO:0008006" key="3">
    <source>
        <dbReference type="Google" id="ProtNLM"/>
    </source>
</evidence>
<organism evidence="1 2">
    <name type="scientific">Pseudobacteriovorax antillogorgiicola</name>
    <dbReference type="NCBI Taxonomy" id="1513793"/>
    <lineage>
        <taxon>Bacteria</taxon>
        <taxon>Pseudomonadati</taxon>
        <taxon>Bdellovibrionota</taxon>
        <taxon>Oligoflexia</taxon>
        <taxon>Oligoflexales</taxon>
        <taxon>Pseudobacteriovoracaceae</taxon>
        <taxon>Pseudobacteriovorax</taxon>
    </lineage>
</organism>
<dbReference type="Pfam" id="PF07586">
    <property type="entry name" value="HXXSHH"/>
    <property type="match status" value="1"/>
</dbReference>
<dbReference type="STRING" id="1513793.SAMN06296036_1163"/>
<dbReference type="RefSeq" id="WP_132321905.1">
    <property type="nucleotide sequence ID" value="NZ_FWZT01000016.1"/>
</dbReference>
<name>A0A1Y6C9H0_9BACT</name>
<dbReference type="AlphaFoldDB" id="A0A1Y6C9H0"/>
<reference evidence="2" key="1">
    <citation type="submission" date="2017-04" db="EMBL/GenBank/DDBJ databases">
        <authorList>
            <person name="Varghese N."/>
            <person name="Submissions S."/>
        </authorList>
    </citation>
    <scope>NUCLEOTIDE SEQUENCE [LARGE SCALE GENOMIC DNA]</scope>
    <source>
        <strain evidence="2">RKEM611</strain>
    </source>
</reference>
<keyword evidence="2" id="KW-1185">Reference proteome</keyword>
<dbReference type="Proteomes" id="UP000192907">
    <property type="component" value="Unassembled WGS sequence"/>
</dbReference>
<evidence type="ECO:0000313" key="2">
    <source>
        <dbReference type="Proteomes" id="UP000192907"/>
    </source>
</evidence>
<dbReference type="EMBL" id="FWZT01000016">
    <property type="protein sequence ID" value="SMF51644.1"/>
    <property type="molecule type" value="Genomic_DNA"/>
</dbReference>
<accession>A0A1Y6C9H0</accession>
<dbReference type="OrthoDB" id="9146593at2"/>
<sequence length="499" mass="52823">MKIDRRHFFKFSGNSLIALSMARALRATDCQAAELGMKRAILVYMPTGAIDFAPAGPSQSFSAVDESYFPDLTKPLFSLKDDLLILSGMTHYSPPGGAAPNNHFEGYAPGLALPSSGTYGGPSHVFAGGGGYSHLDAQAALSGRNLESLDHYLARNNPGIKSVHLGYNSSHPTSINSNISYRLEDGVSKAYDIVDDPLKNYMDLFGLFSNGQGASVQGLNLQDVGSIYAGKKRLLDFIYKDIAQFKDKIGNDAFTVLQESIDSIDSIGKQLQDKINEQGSPGGAIGSIQECVSNPLGSGLDQMKAKAAQNPKWYHAEENLPLVADVNNKIMVNAMACGAQVGVLQFGCGHSAFGFRFNDIEVPPGEHHSSSHGKGTAYRASQKGIIQQVASIATSLKSLQLANGSSVLDETLILLSSCMGDSDAHDGRNVPTLMIGGAGGAINKGQYIALGQNEPGSYNRLLTTVAHALGHKEVDSFGINVNKQSISGVSGVIPGVLKE</sequence>